<feature type="chain" id="PRO_5041457549" description="Secreted protein" evidence="1">
    <location>
        <begin position="18"/>
        <end position="76"/>
    </location>
</feature>
<dbReference type="GeneID" id="85357324"/>
<protein>
    <recommendedName>
        <fullName evidence="4">Secreted protein</fullName>
    </recommendedName>
</protein>
<comment type="caution">
    <text evidence="2">The sequence shown here is derived from an EMBL/GenBank/DDBJ whole genome shotgun (WGS) entry which is preliminary data.</text>
</comment>
<dbReference type="RefSeq" id="XP_060328012.1">
    <property type="nucleotide sequence ID" value="XM_060473776.1"/>
</dbReference>
<organism evidence="2 3">
    <name type="scientific">Armillaria tabescens</name>
    <name type="common">Ringless honey mushroom</name>
    <name type="synonym">Agaricus tabescens</name>
    <dbReference type="NCBI Taxonomy" id="1929756"/>
    <lineage>
        <taxon>Eukaryota</taxon>
        <taxon>Fungi</taxon>
        <taxon>Dikarya</taxon>
        <taxon>Basidiomycota</taxon>
        <taxon>Agaricomycotina</taxon>
        <taxon>Agaricomycetes</taxon>
        <taxon>Agaricomycetidae</taxon>
        <taxon>Agaricales</taxon>
        <taxon>Marasmiineae</taxon>
        <taxon>Physalacriaceae</taxon>
        <taxon>Desarmillaria</taxon>
    </lineage>
</organism>
<sequence>MFTIFFGLSSLMFSSEGHKTFSDSTSEPISPQVRLEPMLTRLSCLFREFRLLLDCSDFFCRIAHHRNRHHFHWERL</sequence>
<dbReference type="Proteomes" id="UP001175211">
    <property type="component" value="Unassembled WGS sequence"/>
</dbReference>
<reference evidence="2" key="1">
    <citation type="submission" date="2023-06" db="EMBL/GenBank/DDBJ databases">
        <authorList>
            <consortium name="Lawrence Berkeley National Laboratory"/>
            <person name="Ahrendt S."/>
            <person name="Sahu N."/>
            <person name="Indic B."/>
            <person name="Wong-Bajracharya J."/>
            <person name="Merenyi Z."/>
            <person name="Ke H.-M."/>
            <person name="Monk M."/>
            <person name="Kocsube S."/>
            <person name="Drula E."/>
            <person name="Lipzen A."/>
            <person name="Balint B."/>
            <person name="Henrissat B."/>
            <person name="Andreopoulos B."/>
            <person name="Martin F.M."/>
            <person name="Harder C.B."/>
            <person name="Rigling D."/>
            <person name="Ford K.L."/>
            <person name="Foster G.D."/>
            <person name="Pangilinan J."/>
            <person name="Papanicolaou A."/>
            <person name="Barry K."/>
            <person name="LaButti K."/>
            <person name="Viragh M."/>
            <person name="Koriabine M."/>
            <person name="Yan M."/>
            <person name="Riley R."/>
            <person name="Champramary S."/>
            <person name="Plett K.L."/>
            <person name="Tsai I.J."/>
            <person name="Slot J."/>
            <person name="Sipos G."/>
            <person name="Plett J."/>
            <person name="Nagy L.G."/>
            <person name="Grigoriev I.V."/>
        </authorList>
    </citation>
    <scope>NUCLEOTIDE SEQUENCE</scope>
    <source>
        <strain evidence="2">CCBAS 213</strain>
    </source>
</reference>
<proteinExistence type="predicted"/>
<evidence type="ECO:0000256" key="1">
    <source>
        <dbReference type="SAM" id="SignalP"/>
    </source>
</evidence>
<evidence type="ECO:0000313" key="3">
    <source>
        <dbReference type="Proteomes" id="UP001175211"/>
    </source>
</evidence>
<accession>A0AA39MZR7</accession>
<gene>
    <name evidence="2" type="ORF">EV420DRAFT_1559300</name>
</gene>
<name>A0AA39MZR7_ARMTA</name>
<evidence type="ECO:0000313" key="2">
    <source>
        <dbReference type="EMBL" id="KAK0452178.1"/>
    </source>
</evidence>
<feature type="non-terminal residue" evidence="2">
    <location>
        <position position="76"/>
    </location>
</feature>
<evidence type="ECO:0008006" key="4">
    <source>
        <dbReference type="Google" id="ProtNLM"/>
    </source>
</evidence>
<dbReference type="EMBL" id="JAUEPS010000031">
    <property type="protein sequence ID" value="KAK0452178.1"/>
    <property type="molecule type" value="Genomic_DNA"/>
</dbReference>
<dbReference type="AlphaFoldDB" id="A0AA39MZR7"/>
<keyword evidence="1" id="KW-0732">Signal</keyword>
<keyword evidence="3" id="KW-1185">Reference proteome</keyword>
<feature type="signal peptide" evidence="1">
    <location>
        <begin position="1"/>
        <end position="17"/>
    </location>
</feature>